<accession>A0A8J2RXH0</accession>
<proteinExistence type="predicted"/>
<name>A0A8J2RXH0_9CRUS</name>
<evidence type="ECO:0000313" key="3">
    <source>
        <dbReference type="Proteomes" id="UP000789390"/>
    </source>
</evidence>
<comment type="caution">
    <text evidence="2">The sequence shown here is derived from an EMBL/GenBank/DDBJ whole genome shotgun (WGS) entry which is preliminary data.</text>
</comment>
<dbReference type="OrthoDB" id="6363775at2759"/>
<evidence type="ECO:0000313" key="2">
    <source>
        <dbReference type="EMBL" id="CAH0106809.1"/>
    </source>
</evidence>
<sequence length="182" mass="20811">MLSQPGLPNIAHQNKANNSESQSQSQQQHVKLMRVIHNPLAMVDDNKTAGPELTVTPKNPVDCVVILEENIRMRNAINDAVLTLSQWMPQPKDQNDNVSLLVNKMKDSLQTSQPNDAVKAMAIQMQARESQWAAERLAFLEKERVSKQMIFNLQQDNYRLRKSRIVSCDDYYLHCGYTQSLF</sequence>
<organism evidence="2 3">
    <name type="scientific">Daphnia galeata</name>
    <dbReference type="NCBI Taxonomy" id="27404"/>
    <lineage>
        <taxon>Eukaryota</taxon>
        <taxon>Metazoa</taxon>
        <taxon>Ecdysozoa</taxon>
        <taxon>Arthropoda</taxon>
        <taxon>Crustacea</taxon>
        <taxon>Branchiopoda</taxon>
        <taxon>Diplostraca</taxon>
        <taxon>Cladocera</taxon>
        <taxon>Anomopoda</taxon>
        <taxon>Daphniidae</taxon>
        <taxon>Daphnia</taxon>
    </lineage>
</organism>
<dbReference type="AlphaFoldDB" id="A0A8J2RXH0"/>
<feature type="compositionally biased region" description="Polar residues" evidence="1">
    <location>
        <begin position="11"/>
        <end position="20"/>
    </location>
</feature>
<dbReference type="Proteomes" id="UP000789390">
    <property type="component" value="Unassembled WGS sequence"/>
</dbReference>
<evidence type="ECO:0000256" key="1">
    <source>
        <dbReference type="SAM" id="MobiDB-lite"/>
    </source>
</evidence>
<feature type="region of interest" description="Disordered" evidence="1">
    <location>
        <begin position="1"/>
        <end position="28"/>
    </location>
</feature>
<reference evidence="2" key="1">
    <citation type="submission" date="2021-11" db="EMBL/GenBank/DDBJ databases">
        <authorList>
            <person name="Schell T."/>
        </authorList>
    </citation>
    <scope>NUCLEOTIDE SEQUENCE</scope>
    <source>
        <strain evidence="2">M5</strain>
    </source>
</reference>
<gene>
    <name evidence="2" type="ORF">DGAL_LOCUS9969</name>
</gene>
<dbReference type="EMBL" id="CAKKLH010000235">
    <property type="protein sequence ID" value="CAH0106809.1"/>
    <property type="molecule type" value="Genomic_DNA"/>
</dbReference>
<keyword evidence="3" id="KW-1185">Reference proteome</keyword>
<protein>
    <submittedName>
        <fullName evidence="2">Uncharacterized protein</fullName>
    </submittedName>
</protein>